<evidence type="ECO:0000313" key="2">
    <source>
        <dbReference type="Proteomes" id="UP000523007"/>
    </source>
</evidence>
<proteinExistence type="predicted"/>
<keyword evidence="2" id="KW-1185">Reference proteome</keyword>
<protein>
    <submittedName>
        <fullName evidence="1">Uncharacterized protein</fullName>
    </submittedName>
</protein>
<organism evidence="1 2">
    <name type="scientific">Lipingzhangella halophila</name>
    <dbReference type="NCBI Taxonomy" id="1783352"/>
    <lineage>
        <taxon>Bacteria</taxon>
        <taxon>Bacillati</taxon>
        <taxon>Actinomycetota</taxon>
        <taxon>Actinomycetes</taxon>
        <taxon>Streptosporangiales</taxon>
        <taxon>Nocardiopsidaceae</taxon>
        <taxon>Lipingzhangella</taxon>
    </lineage>
</organism>
<dbReference type="EMBL" id="JACHJT010000001">
    <property type="protein sequence ID" value="MBB4930890.1"/>
    <property type="molecule type" value="Genomic_DNA"/>
</dbReference>
<name>A0A7W7RFG7_9ACTN</name>
<reference evidence="1 2" key="1">
    <citation type="submission" date="2020-08" db="EMBL/GenBank/DDBJ databases">
        <title>Sequencing the genomes of 1000 actinobacteria strains.</title>
        <authorList>
            <person name="Klenk H.-P."/>
        </authorList>
    </citation>
    <scope>NUCLEOTIDE SEQUENCE [LARGE SCALE GENOMIC DNA]</scope>
    <source>
        <strain evidence="1 2">DSM 102030</strain>
    </source>
</reference>
<gene>
    <name evidence="1" type="ORF">F4561_001710</name>
</gene>
<dbReference type="RefSeq" id="WP_184576376.1">
    <property type="nucleotide sequence ID" value="NZ_JACHJT010000001.1"/>
</dbReference>
<accession>A0A7W7RFG7</accession>
<dbReference type="AlphaFoldDB" id="A0A7W7RFG7"/>
<sequence>MKTGSAMERKGGRECVQELGSWARQHDWSYAEEGGHLRGSYGGPPFLSEGAGTYRHVLTGEHRGWSVLAFEYSYPNIHAESLPRTWDFQVVTVRIPQVPRLEATDARLTDMLLDLVGASQHSRTGDRQFDQIFRVRTDDHEFARQVLRPETRRWMIRDPRTLDTPFRFAEESLLTWQNRVLDPSSALERADFLIDLLERTPADVLGEDPSGPPAD</sequence>
<comment type="caution">
    <text evidence="1">The sequence shown here is derived from an EMBL/GenBank/DDBJ whole genome shotgun (WGS) entry which is preliminary data.</text>
</comment>
<dbReference type="Proteomes" id="UP000523007">
    <property type="component" value="Unassembled WGS sequence"/>
</dbReference>
<evidence type="ECO:0000313" key="1">
    <source>
        <dbReference type="EMBL" id="MBB4930890.1"/>
    </source>
</evidence>